<feature type="transmembrane region" description="Helical" evidence="5">
    <location>
        <begin position="482"/>
        <end position="502"/>
    </location>
</feature>
<dbReference type="InterPro" id="IPR018820">
    <property type="entry name" value="BRE4-related_DUF2421"/>
</dbReference>
<dbReference type="GO" id="GO:0016020">
    <property type="term" value="C:membrane"/>
    <property type="evidence" value="ECO:0007669"/>
    <property type="project" value="UniProtKB-SubCell"/>
</dbReference>
<comment type="subcellular location">
    <subcellularLocation>
        <location evidence="1">Membrane</location>
        <topology evidence="1">Multi-pass membrane protein</topology>
    </subcellularLocation>
</comment>
<reference evidence="9" key="1">
    <citation type="submission" date="2016-02" db="EMBL/GenBank/DDBJ databases">
        <title>Comparative genomics of biotechnologically important yeasts.</title>
        <authorList>
            <consortium name="DOE Joint Genome Institute"/>
            <person name="Riley R."/>
            <person name="Haridas S."/>
            <person name="Wolfe K.H."/>
            <person name="Lopes M.R."/>
            <person name="Hittinger C.T."/>
            <person name="Goker M."/>
            <person name="Salamov A."/>
            <person name="Wisecaver J."/>
            <person name="Long T.M."/>
            <person name="Aerts A.L."/>
            <person name="Barry K."/>
            <person name="Choi C."/>
            <person name="Clum A."/>
            <person name="Coughlan A.Y."/>
            <person name="Deshpande S."/>
            <person name="Douglass A.P."/>
            <person name="Hanson S.J."/>
            <person name="Klenk H.-P."/>
            <person name="Labutti K."/>
            <person name="Lapidus A."/>
            <person name="Lindquist E."/>
            <person name="Lipzen A."/>
            <person name="Meier-Kolthoff J.P."/>
            <person name="Ohm R.A."/>
            <person name="Otillar R.P."/>
            <person name="Pangilinan J."/>
            <person name="Peng Y."/>
            <person name="Rokas A."/>
            <person name="Rosa C.A."/>
            <person name="Scheuner C."/>
            <person name="Sibirny A.A."/>
            <person name="Slot J.C."/>
            <person name="Stielow J.B."/>
            <person name="Sun H."/>
            <person name="Kurtzman C.P."/>
            <person name="Blackwell M."/>
            <person name="Jeffries T.W."/>
            <person name="Grigoriev I.V."/>
        </authorList>
    </citation>
    <scope>NUCLEOTIDE SEQUENCE [LARGE SCALE GENOMIC DNA]</scope>
    <source>
        <strain evidence="9">NRRL Y-17796</strain>
    </source>
</reference>
<feature type="transmembrane region" description="Helical" evidence="5">
    <location>
        <begin position="458"/>
        <end position="475"/>
    </location>
</feature>
<keyword evidence="3 5" id="KW-1133">Transmembrane helix</keyword>
<name>A0A1E4TGS7_9ASCO</name>
<feature type="domain" description="Integral membrane bound transporter" evidence="7">
    <location>
        <begin position="402"/>
        <end position="539"/>
    </location>
</feature>
<feature type="transmembrane region" description="Helical" evidence="5">
    <location>
        <begin position="435"/>
        <end position="452"/>
    </location>
</feature>
<evidence type="ECO:0000259" key="6">
    <source>
        <dbReference type="Pfam" id="PF10334"/>
    </source>
</evidence>
<dbReference type="Pfam" id="PF10334">
    <property type="entry name" value="BRE4"/>
    <property type="match status" value="1"/>
</dbReference>
<protein>
    <submittedName>
        <fullName evidence="8">Uncharacterized protein</fullName>
    </submittedName>
</protein>
<evidence type="ECO:0000256" key="1">
    <source>
        <dbReference type="ARBA" id="ARBA00004141"/>
    </source>
</evidence>
<evidence type="ECO:0000256" key="3">
    <source>
        <dbReference type="ARBA" id="ARBA00022989"/>
    </source>
</evidence>
<feature type="transmembrane region" description="Helical" evidence="5">
    <location>
        <begin position="522"/>
        <end position="544"/>
    </location>
</feature>
<evidence type="ECO:0000256" key="2">
    <source>
        <dbReference type="ARBA" id="ARBA00022692"/>
    </source>
</evidence>
<dbReference type="PANTHER" id="PTHR47804:SF1">
    <property type="entry name" value="DUF2421 DOMAIN-CONTAINING PROTEIN"/>
    <property type="match status" value="1"/>
</dbReference>
<feature type="domain" description="DUF2421" evidence="6">
    <location>
        <begin position="592"/>
        <end position="695"/>
    </location>
</feature>
<dbReference type="Proteomes" id="UP000095023">
    <property type="component" value="Unassembled WGS sequence"/>
</dbReference>
<keyword evidence="2 5" id="KW-0812">Transmembrane</keyword>
<evidence type="ECO:0000313" key="9">
    <source>
        <dbReference type="Proteomes" id="UP000095023"/>
    </source>
</evidence>
<organism evidence="8 9">
    <name type="scientific">Tortispora caseinolytica NRRL Y-17796</name>
    <dbReference type="NCBI Taxonomy" id="767744"/>
    <lineage>
        <taxon>Eukaryota</taxon>
        <taxon>Fungi</taxon>
        <taxon>Dikarya</taxon>
        <taxon>Ascomycota</taxon>
        <taxon>Saccharomycotina</taxon>
        <taxon>Trigonopsidomycetes</taxon>
        <taxon>Trigonopsidales</taxon>
        <taxon>Trigonopsidaceae</taxon>
        <taxon>Tortispora</taxon>
    </lineage>
</organism>
<accession>A0A1E4TGS7</accession>
<dbReference type="InterPro" id="IPR049453">
    <property type="entry name" value="Memb_transporter_dom"/>
</dbReference>
<keyword evidence="4 5" id="KW-0472">Membrane</keyword>
<evidence type="ECO:0000313" key="8">
    <source>
        <dbReference type="EMBL" id="ODV90972.1"/>
    </source>
</evidence>
<dbReference type="AlphaFoldDB" id="A0A1E4TGS7"/>
<evidence type="ECO:0000256" key="5">
    <source>
        <dbReference type="SAM" id="Phobius"/>
    </source>
</evidence>
<proteinExistence type="predicted"/>
<evidence type="ECO:0000256" key="4">
    <source>
        <dbReference type="ARBA" id="ARBA00023136"/>
    </source>
</evidence>
<gene>
    <name evidence="8" type="ORF">CANCADRAFT_31772</name>
</gene>
<keyword evidence="9" id="KW-1185">Reference proteome</keyword>
<evidence type="ECO:0000259" key="7">
    <source>
        <dbReference type="Pfam" id="PF13515"/>
    </source>
</evidence>
<dbReference type="PANTHER" id="PTHR47804">
    <property type="entry name" value="60S RIBOSOMAL PROTEIN L19"/>
    <property type="match status" value="1"/>
</dbReference>
<dbReference type="OrthoDB" id="68611at2759"/>
<dbReference type="InterPro" id="IPR052430">
    <property type="entry name" value="IVT-Associated"/>
</dbReference>
<dbReference type="Pfam" id="PF13515">
    <property type="entry name" value="FUSC_2"/>
    <property type="match status" value="1"/>
</dbReference>
<sequence length="763" mass="86006">MGSFSEILTSTIHAFMSGGDVDSPYFNDLYQKHRSDSAKVKESLSEAHFELLFAGKEEEYQHLLRISNSYKELVFNLNALTSCARTQWSLFIQHSQMPLQHRMSIMSIDNNPLSPTDISNRLQREVTEPPKSPVPNITVQAQTPMHSHSDSNVPPGGYGSIFTPSHARSSSMFQNVVHGESFLNFVYHLGPPIRNISDIMSNILADMPFDAAPEFYLRDTSRYSASLKTCLDQYSAIRVQSIASLYTSDTSGSKTPDIAADQEEIAASCGSFAYSLENLASELLTFLSVMEDYRGYLNQRRPRTWQWAKFWRSLNVDSASRTLSSMAHFFHRNDGVYDLAADGAVRMSFHNNAYDSTRHSRFGFVVWKGLRYFRHNDVKFGLKVGLGAIILGAPAVIPSTREVYQHWHLEWAVVTYSIMMNMSIGGTALTALPRAIGTTIGAVAAMAAWFLFPENPYALAIAGWLLSLPCFYIVLTWKDVPAFGRFVLLTFNLSCLYSYTLGKGGVIGEPGEIDGPIITEIAIHRCLSVVIGILWGIVITIYVMPLSARASLKNGLSKLWILLGLRWRADPLNSLARGDQVPKQYISANSESNLQNMVTLLESYLKFAPKEPRLKGPFPTDSYRKLLAWTRQIIDSYSSISVDISREPIASRLEAELLDRTLEERRELSSRIFLHFYVLGSALSMAMPLPERLPSVSHARDRLLMKINAFRDEQRSKGHLSEDGFVLFYMYSLVTMTIHDCILKMTQEVQYLFGIIDEEEFFI</sequence>
<dbReference type="EMBL" id="KV453842">
    <property type="protein sequence ID" value="ODV90972.1"/>
    <property type="molecule type" value="Genomic_DNA"/>
</dbReference>